<evidence type="ECO:0000256" key="3">
    <source>
        <dbReference type="ARBA" id="ARBA00022781"/>
    </source>
</evidence>
<evidence type="ECO:0000313" key="8">
    <source>
        <dbReference type="Proteomes" id="UP000034855"/>
    </source>
</evidence>
<keyword evidence="6" id="KW-0066">ATP synthesis</keyword>
<dbReference type="InterPro" id="IPR000711">
    <property type="entry name" value="ATPase_OSCP/dsu"/>
</dbReference>
<evidence type="ECO:0000256" key="2">
    <source>
        <dbReference type="ARBA" id="ARBA00022448"/>
    </source>
</evidence>
<keyword evidence="3" id="KW-0375">Hydrogen ion transport</keyword>
<dbReference type="Proteomes" id="UP000034855">
    <property type="component" value="Unassembled WGS sequence"/>
</dbReference>
<evidence type="ECO:0000313" key="7">
    <source>
        <dbReference type="EMBL" id="KKR34611.1"/>
    </source>
</evidence>
<dbReference type="PANTHER" id="PTHR11910">
    <property type="entry name" value="ATP SYNTHASE DELTA CHAIN"/>
    <property type="match status" value="1"/>
</dbReference>
<evidence type="ECO:0000256" key="4">
    <source>
        <dbReference type="ARBA" id="ARBA00023065"/>
    </source>
</evidence>
<dbReference type="Pfam" id="PF00213">
    <property type="entry name" value="OSCP"/>
    <property type="match status" value="1"/>
</dbReference>
<dbReference type="GO" id="GO:0016020">
    <property type="term" value="C:membrane"/>
    <property type="evidence" value="ECO:0007669"/>
    <property type="project" value="UniProtKB-SubCell"/>
</dbReference>
<dbReference type="STRING" id="1619037.UT67_C0011G0008"/>
<dbReference type="GO" id="GO:0046933">
    <property type="term" value="F:proton-transporting ATP synthase activity, rotational mechanism"/>
    <property type="evidence" value="ECO:0007669"/>
    <property type="project" value="InterPro"/>
</dbReference>
<evidence type="ECO:0000256" key="5">
    <source>
        <dbReference type="ARBA" id="ARBA00023136"/>
    </source>
</evidence>
<dbReference type="AlphaFoldDB" id="A0A0G0QBC4"/>
<keyword evidence="2" id="KW-0813">Transport</keyword>
<organism evidence="7 8">
    <name type="scientific">Candidatus Magasanikbacteria bacterium GW2011_GWA2_40_10</name>
    <dbReference type="NCBI Taxonomy" id="1619037"/>
    <lineage>
        <taxon>Bacteria</taxon>
        <taxon>Candidatus Magasanikiibacteriota</taxon>
    </lineage>
</organism>
<protein>
    <submittedName>
        <fullName evidence="7">ATP synthase subunit delta</fullName>
    </submittedName>
</protein>
<name>A0A0G0QBC4_9BACT</name>
<evidence type="ECO:0000256" key="1">
    <source>
        <dbReference type="ARBA" id="ARBA00004370"/>
    </source>
</evidence>
<keyword evidence="5" id="KW-0472">Membrane</keyword>
<comment type="subcellular location">
    <subcellularLocation>
        <location evidence="1">Membrane</location>
    </subcellularLocation>
</comment>
<dbReference type="NCBIfam" id="TIGR01145">
    <property type="entry name" value="ATP_synt_delta"/>
    <property type="match status" value="1"/>
</dbReference>
<reference evidence="7 8" key="1">
    <citation type="journal article" date="2015" name="Nature">
        <title>rRNA introns, odd ribosomes, and small enigmatic genomes across a large radiation of phyla.</title>
        <authorList>
            <person name="Brown C.T."/>
            <person name="Hug L.A."/>
            <person name="Thomas B.C."/>
            <person name="Sharon I."/>
            <person name="Castelle C.J."/>
            <person name="Singh A."/>
            <person name="Wilkins M.J."/>
            <person name="Williams K.H."/>
            <person name="Banfield J.F."/>
        </authorList>
    </citation>
    <scope>NUCLEOTIDE SEQUENCE [LARGE SCALE GENOMIC DNA]</scope>
</reference>
<keyword evidence="4" id="KW-0406">Ion transport</keyword>
<sequence length="128" mass="14717">MRKKSNFQFAKALYEVTKDLPKSNLPEVIGQFVLILQKNNKLKKVNYIIEEFENYAKKQEGIKMVEIETARKLDPTVISKLKKTFGEKSEITELVNKELLGGARIKVDDMVYDASLKTQLARLKQALI</sequence>
<evidence type="ECO:0000256" key="6">
    <source>
        <dbReference type="ARBA" id="ARBA00023310"/>
    </source>
</evidence>
<proteinExistence type="predicted"/>
<gene>
    <name evidence="7" type="ORF">UT67_C0011G0008</name>
</gene>
<accession>A0A0G0QBC4</accession>
<comment type="caution">
    <text evidence="7">The sequence shown here is derived from an EMBL/GenBank/DDBJ whole genome shotgun (WGS) entry which is preliminary data.</text>
</comment>
<dbReference type="EMBL" id="LBXR01000011">
    <property type="protein sequence ID" value="KKR34611.1"/>
    <property type="molecule type" value="Genomic_DNA"/>
</dbReference>